<dbReference type="OrthoDB" id="5806211at2759"/>
<protein>
    <submittedName>
        <fullName evidence="4">BZIP domain-containing protein</fullName>
    </submittedName>
</protein>
<evidence type="ECO:0000313" key="2">
    <source>
        <dbReference type="EMBL" id="VDP28330.1"/>
    </source>
</evidence>
<evidence type="ECO:0000313" key="3">
    <source>
        <dbReference type="Proteomes" id="UP000050761"/>
    </source>
</evidence>
<dbReference type="AlphaFoldDB" id="A0A183GH16"/>
<name>A0A183GH16_HELPZ</name>
<proteinExistence type="predicted"/>
<reference evidence="2 3" key="1">
    <citation type="submission" date="2018-11" db="EMBL/GenBank/DDBJ databases">
        <authorList>
            <consortium name="Pathogen Informatics"/>
        </authorList>
    </citation>
    <scope>NUCLEOTIDE SEQUENCE [LARGE SCALE GENOMIC DNA]</scope>
</reference>
<dbReference type="Proteomes" id="UP000050761">
    <property type="component" value="Unassembled WGS sequence"/>
</dbReference>
<evidence type="ECO:0000256" key="1">
    <source>
        <dbReference type="SAM" id="MobiDB-lite"/>
    </source>
</evidence>
<gene>
    <name evidence="2" type="ORF">HPBE_LOCUS21821</name>
</gene>
<keyword evidence="3" id="KW-1185">Reference proteome</keyword>
<feature type="compositionally biased region" description="Low complexity" evidence="1">
    <location>
        <begin position="130"/>
        <end position="139"/>
    </location>
</feature>
<accession>A0A3P8CCE0</accession>
<accession>A0A183GH16</accession>
<reference evidence="4" key="2">
    <citation type="submission" date="2019-09" db="UniProtKB">
        <authorList>
            <consortium name="WormBaseParasite"/>
        </authorList>
    </citation>
    <scope>IDENTIFICATION</scope>
</reference>
<feature type="compositionally biased region" description="Basic and acidic residues" evidence="1">
    <location>
        <begin position="142"/>
        <end position="154"/>
    </location>
</feature>
<sequence length="154" mass="16949">MTICTYNARTLASEASVEDLMMQARKVKYDVIPRPLASCHLPQDGCIPSALPTEIRHAISSVKKRTAPGPDRIRPEHLKNLPPALINRKSFSDALCSEVERQAANDPVYRVLSKKQRKRLARRKRDEMRAAAAQASSASEEVATKDAGAKNGDA</sequence>
<evidence type="ECO:0000313" key="4">
    <source>
        <dbReference type="WBParaSite" id="HPBE_0002182301-mRNA-1"/>
    </source>
</evidence>
<dbReference type="WBParaSite" id="HPBE_0002182301-mRNA-1">
    <property type="protein sequence ID" value="HPBE_0002182301-mRNA-1"/>
    <property type="gene ID" value="HPBE_0002182301"/>
</dbReference>
<dbReference type="EMBL" id="UZAH01033369">
    <property type="protein sequence ID" value="VDP28330.1"/>
    <property type="molecule type" value="Genomic_DNA"/>
</dbReference>
<feature type="region of interest" description="Disordered" evidence="1">
    <location>
        <begin position="115"/>
        <end position="154"/>
    </location>
</feature>
<organism evidence="3 4">
    <name type="scientific">Heligmosomoides polygyrus</name>
    <name type="common">Parasitic roundworm</name>
    <dbReference type="NCBI Taxonomy" id="6339"/>
    <lineage>
        <taxon>Eukaryota</taxon>
        <taxon>Metazoa</taxon>
        <taxon>Ecdysozoa</taxon>
        <taxon>Nematoda</taxon>
        <taxon>Chromadorea</taxon>
        <taxon>Rhabditida</taxon>
        <taxon>Rhabditina</taxon>
        <taxon>Rhabditomorpha</taxon>
        <taxon>Strongyloidea</taxon>
        <taxon>Heligmosomidae</taxon>
        <taxon>Heligmosomoides</taxon>
    </lineage>
</organism>